<evidence type="ECO:0000259" key="2">
    <source>
        <dbReference type="Pfam" id="PF13088"/>
    </source>
</evidence>
<keyword evidence="4" id="KW-1185">Reference proteome</keyword>
<feature type="region of interest" description="Disordered" evidence="1">
    <location>
        <begin position="691"/>
        <end position="715"/>
    </location>
</feature>
<protein>
    <submittedName>
        <fullName evidence="3">BNR2 super family</fullName>
    </submittedName>
</protein>
<accession>A0A388TDJ6</accession>
<comment type="caution">
    <text evidence="3">The sequence shown here is derived from an EMBL/GenBank/DDBJ whole genome shotgun (WGS) entry which is preliminary data.</text>
</comment>
<evidence type="ECO:0000256" key="1">
    <source>
        <dbReference type="SAM" id="MobiDB-lite"/>
    </source>
</evidence>
<dbReference type="SUPFAM" id="SSF50939">
    <property type="entry name" value="Sialidases"/>
    <property type="match status" value="1"/>
</dbReference>
<dbReference type="InterPro" id="IPR036278">
    <property type="entry name" value="Sialidase_sf"/>
</dbReference>
<dbReference type="Pfam" id="PF13088">
    <property type="entry name" value="BNR_2"/>
    <property type="match status" value="1"/>
</dbReference>
<proteinExistence type="predicted"/>
<evidence type="ECO:0000313" key="3">
    <source>
        <dbReference type="EMBL" id="GBR74521.1"/>
    </source>
</evidence>
<evidence type="ECO:0000313" key="4">
    <source>
        <dbReference type="Proteomes" id="UP000269352"/>
    </source>
</evidence>
<dbReference type="CDD" id="cd15482">
    <property type="entry name" value="Sialidase_non-viral"/>
    <property type="match status" value="1"/>
</dbReference>
<dbReference type="EMBL" id="BGZN01000051">
    <property type="protein sequence ID" value="GBR74521.1"/>
    <property type="molecule type" value="Genomic_DNA"/>
</dbReference>
<dbReference type="InterPro" id="IPR011040">
    <property type="entry name" value="Sialidase"/>
</dbReference>
<dbReference type="Gene3D" id="2.120.10.10">
    <property type="match status" value="1"/>
</dbReference>
<feature type="domain" description="Sialidase" evidence="2">
    <location>
        <begin position="11"/>
        <end position="159"/>
    </location>
</feature>
<reference evidence="3 4" key="1">
    <citation type="journal article" date="2019" name="ISME J.">
        <title>Genome analyses of uncultured TG2/ZB3 bacteria in 'Margulisbacteria' specifically attached to ectosymbiotic spirochetes of protists in the termite gut.</title>
        <authorList>
            <person name="Utami Y.D."/>
            <person name="Kuwahara H."/>
            <person name="Igai K."/>
            <person name="Murakami T."/>
            <person name="Sugaya K."/>
            <person name="Morikawa T."/>
            <person name="Nagura Y."/>
            <person name="Yuki M."/>
            <person name="Deevong P."/>
            <person name="Inoue T."/>
            <person name="Kihara K."/>
            <person name="Lo N."/>
            <person name="Yamada A."/>
            <person name="Ohkuma M."/>
            <person name="Hongoh Y."/>
        </authorList>
    </citation>
    <scope>NUCLEOTIDE SEQUENCE [LARGE SCALE GENOMIC DNA]</scope>
    <source>
        <strain evidence="3">NkOx7-01</strain>
    </source>
</reference>
<dbReference type="Proteomes" id="UP000269352">
    <property type="component" value="Unassembled WGS sequence"/>
</dbReference>
<gene>
    <name evidence="3" type="ORF">NO1_1680</name>
</gene>
<name>A0A388TDJ6_TERA1</name>
<organism evidence="3 4">
    <name type="scientific">Termititenax aidoneus</name>
    <dbReference type="NCBI Taxonomy" id="2218524"/>
    <lineage>
        <taxon>Bacteria</taxon>
        <taxon>Bacillati</taxon>
        <taxon>Candidatus Margulisiibacteriota</taxon>
        <taxon>Candidatus Termititenacia</taxon>
        <taxon>Candidatus Termititenacales</taxon>
        <taxon>Candidatus Termititenacaceae</taxon>
        <taxon>Candidatus Termititenax</taxon>
    </lineage>
</organism>
<dbReference type="AlphaFoldDB" id="A0A388TDJ6"/>
<sequence>MAADTVRLTDIGIANADVFGKAVPHSFRQGRQIHLVYTDKHAVYYLRSSDAGLTWDRPRLIADGSAADAQIVGNAEGRLYIFYARGGGIYTVNSADNGGSWSAPDKISGVYNRSKNPCAVVSGLGDIYVVWENNGVILCRRYHKDAAVWQNITDLSGGDSELPLIVNYRSRALYAVWLEKGEVVCRLFDLARETWGAPEQVSAEANQKLRTVPANCRELAIAVNSQNNLHVVWSNGGQLLHRVRAVNLWSNTISRLTENYISGFGSPSVAFDASGCMFISYIEGNAVTLCRYNARAGSWDENKIFTLDSPKYFASMILGGSNSYNEQLPGYLRGFDVFWVEREPNKPAGTLAFNSRAEGLETCQKTPPTGGTETNNGPELFLTGIDADALQLYSPEPSTLYYSGLLETEKDFIIRGSVRDRGAGVSLITFSPSFGSRPAPVENLSGGVWSARYTIRATDAPDNIIITAYDSAGRTTTRIVSVRKDITPPDPPAWARIWPDHVSTDNAVMTKISRARQVSVTWADAADKESGVHYYTMGNRSRWWQNARHQSGDSETADEGENTFYVFAVDRVGNVSLPAAAHITIDSIPPLIFEASHNAAGQPLRAGDKLIVSLRGEPNGRAFFSISGLAQNIPLWDAGQDGDARAKDGVYTGVYAISPGQSTGQHSVSVFLFDAAGNLSEQTIAAPLDIVPRREQPPPLPRVAETEPEPEQEDNGAALMSPYLDLELTPPILTRGSAQTVKISVPPEIAVARAYVVWGRLNRALQTTKLWPSGGDLFSGEYKVPADLQLGEQQGLVFLQDRDGVVYKKPFYYRVLSPNNKPAQDLLTAQFFPHPLVPARDIRVQAVLPVSVKSKQVVLFLAAEQSKVISVVLTRGGAPSPRGYEVWQGVLSLPENTAAGEYFANIICKTEKGEFIKKKIKYSVHK</sequence>